<dbReference type="AlphaFoldDB" id="B9WFJ4"/>
<evidence type="ECO:0000256" key="4">
    <source>
        <dbReference type="ARBA" id="ARBA00022692"/>
    </source>
</evidence>
<feature type="region of interest" description="Disordered" evidence="9">
    <location>
        <begin position="1"/>
        <end position="43"/>
    </location>
</feature>
<keyword evidence="4 10" id="KW-0812">Transmembrane</keyword>
<dbReference type="eggNOG" id="KOG2262">
    <property type="taxonomic scope" value="Eukaryota"/>
</dbReference>
<evidence type="ECO:0000313" key="13">
    <source>
        <dbReference type="Proteomes" id="UP000002605"/>
    </source>
</evidence>
<proteinExistence type="inferred from homology"/>
<feature type="transmembrane region" description="Helical" evidence="10">
    <location>
        <begin position="673"/>
        <end position="696"/>
    </location>
</feature>
<dbReference type="RefSeq" id="XP_002419798.1">
    <property type="nucleotide sequence ID" value="XM_002419753.1"/>
</dbReference>
<dbReference type="Proteomes" id="UP000002605">
    <property type="component" value="Chromosome 4"/>
</dbReference>
<dbReference type="InterPro" id="IPR004648">
    <property type="entry name" value="Oligpept_transpt"/>
</dbReference>
<feature type="transmembrane region" description="Helical" evidence="10">
    <location>
        <begin position="872"/>
        <end position="889"/>
    </location>
</feature>
<feature type="transmembrane region" description="Helical" evidence="10">
    <location>
        <begin position="647"/>
        <end position="667"/>
    </location>
</feature>
<sequence>MTKKGHEYIQLSTFPQHEQEHEQEQEPESSSTTSPGPPPKLYQGKLTDSQLTFVLLRLGVISDEVYHNHNHNFSLLESDIHISKQTEYIIDKIEQLSITEATEIIREALVDHKGDVNFLIEDYQLLERLISQIPNNIECQDQEITTTTTTIKNDNNLDEFSDIKYPIQSSSPFKNKTYLTIIDWSLQIRLEAALIHYHSPYPEIRAITDPFDDPTIPVETFRAYFIALFWTLIGSLINSFFYQRMPGISLSTHTIQILLLLSGKIWEKLIPKNKFIKINNNWKINLNPGPWNFKEMMLSTIIYSCSASTPYSINNIFVMKLNRFYGLNWVNWIFQILLTISTQLLGFSFAMIMKKVCVYPNKAIWPTILPTIALNKALMNQNNPTTTTSSSTTSSIVHGWKISPYSFFLVTFTISFIYNWIPNYFFKALSLFNWPTWFNPKSIHLVNITGSNIGLGFNPIPSFDWNIIGNGSSMIIPFYTFFNRYLGTFLGFIIILMVYYTNNNWTAYLPINSNRLYNNKAQLYNVHDILNDTNKLFDNEKYQKIGPPYFSAANLVIYGAYFCLYPFAILYHGLTEWNSMKTSFINVWSSIVDAFKSEQEIDFGIESNNDDDNNNNNNNFGLYRQYGRYANDPHCKMMAHYPDVPDWWFITILLISTSFAIAAVWFYPVETPIWGIFFTIIINFIFLIPLTSIASVTGFSFGLNVLVELIVGYAIPNSGIALITLKAYGYNIDSQASNYITDQKLAHYTKIPPRAIFKGQLLSTLLNIIISLIITNWQLNNIENICDPHQKNQFKCPGANTYFYSSIQYGEIGPTKVFGKLYPILKWCFLLGILLVFPCVWLKRKFPNKIIQKYFQPTIIIGGMLDFAPYNLSYFTGGLYISFIFMFYIKKNYLLWWEKYNYILTSGLSAGVAFSTLIIFFTVQYHPYPLKWWGNSIGQQGIEGGEISPIWKNIDTAPDGYIGLRKGHFP</sequence>
<evidence type="ECO:0000256" key="3">
    <source>
        <dbReference type="ARBA" id="ARBA00022448"/>
    </source>
</evidence>
<dbReference type="GO" id="GO:0015031">
    <property type="term" value="P:protein transport"/>
    <property type="evidence" value="ECO:0007669"/>
    <property type="project" value="UniProtKB-KW"/>
</dbReference>
<dbReference type="GeneID" id="8047399"/>
<dbReference type="InterPro" id="IPR004813">
    <property type="entry name" value="OPT"/>
</dbReference>
<keyword evidence="8 10" id="KW-0472">Membrane</keyword>
<evidence type="ECO:0000256" key="9">
    <source>
        <dbReference type="SAM" id="MobiDB-lite"/>
    </source>
</evidence>
<evidence type="ECO:0000256" key="7">
    <source>
        <dbReference type="ARBA" id="ARBA00022989"/>
    </source>
</evidence>
<feature type="transmembrane region" description="Helical" evidence="10">
    <location>
        <begin position="223"/>
        <end position="242"/>
    </location>
</feature>
<dbReference type="GO" id="GO:0016020">
    <property type="term" value="C:membrane"/>
    <property type="evidence" value="ECO:0007669"/>
    <property type="project" value="UniProtKB-SubCell"/>
</dbReference>
<keyword evidence="6" id="KW-0653">Protein transport</keyword>
<keyword evidence="3" id="KW-0813">Transport</keyword>
<dbReference type="EMBL" id="FM992691">
    <property type="protein sequence ID" value="CAX42013.1"/>
    <property type="molecule type" value="Genomic_DNA"/>
</dbReference>
<dbReference type="KEGG" id="cdu:CD36_41310"/>
<comment type="subcellular location">
    <subcellularLocation>
        <location evidence="1">Membrane</location>
        <topology evidence="1">Multi-pass membrane protein</topology>
    </subcellularLocation>
</comment>
<evidence type="ECO:0000256" key="6">
    <source>
        <dbReference type="ARBA" id="ARBA00022927"/>
    </source>
</evidence>
<dbReference type="NCBIfam" id="TIGR00728">
    <property type="entry name" value="OPT_sfam"/>
    <property type="match status" value="1"/>
</dbReference>
<comment type="similarity">
    <text evidence="2">Belongs to the oligopeptide OPT transporter family.</text>
</comment>
<keyword evidence="5" id="KW-0571">Peptide transport</keyword>
<evidence type="ECO:0000256" key="1">
    <source>
        <dbReference type="ARBA" id="ARBA00004141"/>
    </source>
</evidence>
<feature type="transmembrane region" description="Helical" evidence="10">
    <location>
        <begin position="755"/>
        <end position="774"/>
    </location>
</feature>
<feature type="transmembrane region" description="Helical" evidence="10">
    <location>
        <begin position="329"/>
        <end position="352"/>
    </location>
</feature>
<feature type="transmembrane region" description="Helical" evidence="10">
    <location>
        <begin position="824"/>
        <end position="842"/>
    </location>
</feature>
<dbReference type="HOGENOM" id="CLU_004965_1_0_1"/>
<dbReference type="OrthoDB" id="9986677at2759"/>
<feature type="transmembrane region" description="Helical" evidence="10">
    <location>
        <begin position="482"/>
        <end position="500"/>
    </location>
</feature>
<feature type="transmembrane region" description="Helical" evidence="10">
    <location>
        <begin position="549"/>
        <end position="571"/>
    </location>
</feature>
<feature type="transmembrane region" description="Helical" evidence="10">
    <location>
        <begin position="901"/>
        <end position="923"/>
    </location>
</feature>
<evidence type="ECO:0000256" key="2">
    <source>
        <dbReference type="ARBA" id="ARBA00008807"/>
    </source>
</evidence>
<accession>B9WFJ4</accession>
<evidence type="ECO:0000313" key="12">
    <source>
        <dbReference type="EMBL" id="CAX42013.1"/>
    </source>
</evidence>
<evidence type="ECO:0000256" key="5">
    <source>
        <dbReference type="ARBA" id="ARBA00022856"/>
    </source>
</evidence>
<protein>
    <submittedName>
        <fullName evidence="12">Oligopeptide transporter protein, putative</fullName>
    </submittedName>
</protein>
<name>B9WFJ4_CANDC</name>
<evidence type="ECO:0000313" key="11">
    <source>
        <dbReference type="CGD" id="CAL0000167872"/>
    </source>
</evidence>
<dbReference type="Pfam" id="PF03169">
    <property type="entry name" value="OPT"/>
    <property type="match status" value="1"/>
</dbReference>
<dbReference type="CGD" id="CAL0000167872">
    <property type="gene designation" value="Cd36_41310"/>
</dbReference>
<dbReference type="GO" id="GO:0035673">
    <property type="term" value="F:oligopeptide transmembrane transporter activity"/>
    <property type="evidence" value="ECO:0007669"/>
    <property type="project" value="InterPro"/>
</dbReference>
<organism evidence="12 13">
    <name type="scientific">Candida dubliniensis (strain CD36 / ATCC MYA-646 / CBS 7987 / NCPF 3949 / NRRL Y-17841)</name>
    <name type="common">Yeast</name>
    <dbReference type="NCBI Taxonomy" id="573826"/>
    <lineage>
        <taxon>Eukaryota</taxon>
        <taxon>Fungi</taxon>
        <taxon>Dikarya</taxon>
        <taxon>Ascomycota</taxon>
        <taxon>Saccharomycotina</taxon>
        <taxon>Pichiomycetes</taxon>
        <taxon>Debaryomycetaceae</taxon>
        <taxon>Candida/Lodderomyces clade</taxon>
        <taxon>Candida</taxon>
    </lineage>
</organism>
<feature type="transmembrane region" description="Helical" evidence="10">
    <location>
        <begin position="402"/>
        <end position="421"/>
    </location>
</feature>
<dbReference type="VEuPathDB" id="FungiDB:CD36_41310"/>
<keyword evidence="13" id="KW-1185">Reference proteome</keyword>
<evidence type="ECO:0000256" key="8">
    <source>
        <dbReference type="ARBA" id="ARBA00023136"/>
    </source>
</evidence>
<reference evidence="12 13" key="1">
    <citation type="journal article" date="2009" name="Genome Res.">
        <title>Comparative genomics of the fungal pathogens Candida dubliniensis and Candida albicans.</title>
        <authorList>
            <person name="Jackson A.P."/>
            <person name="Gamble J.A."/>
            <person name="Yeomans T."/>
            <person name="Moran G.P."/>
            <person name="Saunders D."/>
            <person name="Harris D."/>
            <person name="Aslett M."/>
            <person name="Barrell J.F."/>
            <person name="Butler G."/>
            <person name="Citiulo F."/>
            <person name="Coleman D.C."/>
            <person name="de Groot P.W.J."/>
            <person name="Goodwin T.J."/>
            <person name="Quail M.A."/>
            <person name="McQuillan J."/>
            <person name="Munro C.A."/>
            <person name="Pain A."/>
            <person name="Poulter R.T."/>
            <person name="Rajandream M.A."/>
            <person name="Renauld H."/>
            <person name="Spiering M.J."/>
            <person name="Tivey A."/>
            <person name="Gow N.A.R."/>
            <person name="Barrell B."/>
            <person name="Sullivan D.J."/>
            <person name="Berriman M."/>
        </authorList>
    </citation>
    <scope>NUCLEOTIDE SEQUENCE [LARGE SCALE GENOMIC DNA]</scope>
    <source>
        <strain evidence="13">CD36 / ATCC MYA-646 / CBS 7987 / NCPF 3949 / NRRL Y-17841</strain>
    </source>
</reference>
<evidence type="ECO:0000256" key="10">
    <source>
        <dbReference type="SAM" id="Phobius"/>
    </source>
</evidence>
<keyword evidence="7 10" id="KW-1133">Transmembrane helix</keyword>
<dbReference type="NCBIfam" id="TIGR00727">
    <property type="entry name" value="ISP4_OPT"/>
    <property type="match status" value="1"/>
</dbReference>
<gene>
    <name evidence="12" type="primary">OPT6</name>
    <name evidence="11" type="ordered locus">Cd36_41310</name>
    <name evidence="12" type="ORF">CD36_41310</name>
</gene>
<dbReference type="PANTHER" id="PTHR22601">
    <property type="entry name" value="ISP4 LIKE PROTEIN"/>
    <property type="match status" value="1"/>
</dbReference>